<name>A0A096APR5_9BACT</name>
<evidence type="ECO:0000256" key="2">
    <source>
        <dbReference type="SAM" id="Phobius"/>
    </source>
</evidence>
<feature type="compositionally biased region" description="Low complexity" evidence="1">
    <location>
        <begin position="135"/>
        <end position="156"/>
    </location>
</feature>
<keyword evidence="2" id="KW-0812">Transmembrane</keyword>
<organism evidence="4 5">
    <name type="scientific">Prevotella disiens DNF00882</name>
    <dbReference type="NCBI Taxonomy" id="1401075"/>
    <lineage>
        <taxon>Bacteria</taxon>
        <taxon>Pseudomonadati</taxon>
        <taxon>Bacteroidota</taxon>
        <taxon>Bacteroidia</taxon>
        <taxon>Bacteroidales</taxon>
        <taxon>Prevotellaceae</taxon>
        <taxon>Prevotella</taxon>
    </lineage>
</organism>
<feature type="compositionally biased region" description="Basic and acidic residues" evidence="1">
    <location>
        <begin position="182"/>
        <end position="191"/>
    </location>
</feature>
<sequence>MRKLNLKQPKYIFPLVIFLPLTFFAYEISSVFDGGNTTTGKVATDSLNMALPDAENSEMKNKMAGMEDLNMGADGYSAIGGFGEDEERKDSLGNAYSEDEMNQIDKDNAERQAQQKAQEEMERSLAESRKHINSYANGGYNSYNGGGRISSRNNPRSRQDELDDYVKELEYIQKRSRAAQKAVEENYREDNDYTGGGYDDYDIPSYGHRNGQSQRPLRSSKSKKSNKEEKPQTVKKVQSQNADKFNTVTANKSIDSPLIKAMIDKTTKAHEGTRLRFKLLDDVTINKVRLKRGTYLYGLVTGFGQQRVLASITSVLVGNKFIKVNLSVYDNDGMEGFYVPESAFRDMMKEAGAQAIQQNMQFGNNTGSTVSGESVALQALQNIYQSASSAFSSNMRKNKARIKYNTIVYLVNTSTEE</sequence>
<feature type="region of interest" description="Disordered" evidence="1">
    <location>
        <begin position="135"/>
        <end position="161"/>
    </location>
</feature>
<gene>
    <name evidence="4" type="ORF">HMPREF0654_08180</name>
</gene>
<feature type="domain" description="Conjugative transposon TraM C-terminal" evidence="3">
    <location>
        <begin position="259"/>
        <end position="411"/>
    </location>
</feature>
<comment type="caution">
    <text evidence="4">The sequence shown here is derived from an EMBL/GenBank/DDBJ whole genome shotgun (WGS) entry which is preliminary data.</text>
</comment>
<evidence type="ECO:0000259" key="3">
    <source>
        <dbReference type="Pfam" id="PF12508"/>
    </source>
</evidence>
<dbReference type="RefSeq" id="WP_036883826.1">
    <property type="nucleotide sequence ID" value="NZ_JRNR01000080.1"/>
</dbReference>
<feature type="transmembrane region" description="Helical" evidence="2">
    <location>
        <begin position="12"/>
        <end position="32"/>
    </location>
</feature>
<dbReference type="InterPro" id="IPR055407">
    <property type="entry name" value="TraM_C"/>
</dbReference>
<evidence type="ECO:0000256" key="1">
    <source>
        <dbReference type="SAM" id="MobiDB-lite"/>
    </source>
</evidence>
<protein>
    <submittedName>
        <fullName evidence="4">Conjugal transfer protein TraM</fullName>
    </submittedName>
</protein>
<evidence type="ECO:0000313" key="4">
    <source>
        <dbReference type="EMBL" id="KGF48696.1"/>
    </source>
</evidence>
<dbReference type="Proteomes" id="UP000029538">
    <property type="component" value="Unassembled WGS sequence"/>
</dbReference>
<dbReference type="Pfam" id="PF12508">
    <property type="entry name" value="Transposon_TraM"/>
    <property type="match status" value="1"/>
</dbReference>
<dbReference type="EMBL" id="JRNR01000080">
    <property type="protein sequence ID" value="KGF48696.1"/>
    <property type="molecule type" value="Genomic_DNA"/>
</dbReference>
<feature type="region of interest" description="Disordered" evidence="1">
    <location>
        <begin position="178"/>
        <end position="242"/>
    </location>
</feature>
<reference evidence="4 5" key="1">
    <citation type="submission" date="2014-07" db="EMBL/GenBank/DDBJ databases">
        <authorList>
            <person name="McCorrison J."/>
            <person name="Sanka R."/>
            <person name="Torralba M."/>
            <person name="Gillis M."/>
            <person name="Haft D.H."/>
            <person name="Methe B."/>
            <person name="Sutton G."/>
            <person name="Nelson K.E."/>
        </authorList>
    </citation>
    <scope>NUCLEOTIDE SEQUENCE [LARGE SCALE GENOMIC DNA]</scope>
    <source>
        <strain evidence="4 5">DNF00882</strain>
    </source>
</reference>
<keyword evidence="2" id="KW-1133">Transmembrane helix</keyword>
<dbReference type="AlphaFoldDB" id="A0A096APR5"/>
<evidence type="ECO:0000313" key="5">
    <source>
        <dbReference type="Proteomes" id="UP000029538"/>
    </source>
</evidence>
<keyword evidence="2" id="KW-0472">Membrane</keyword>
<accession>A0A096APR5</accession>
<proteinExistence type="predicted"/>
<dbReference type="NCBIfam" id="TIGR03779">
    <property type="entry name" value="Bac_Flav_CT_M"/>
    <property type="match status" value="1"/>
</dbReference>
<dbReference type="InterPro" id="IPR022187">
    <property type="entry name" value="Conjug_transposon_TraM"/>
</dbReference>